<dbReference type="GO" id="GO:0005886">
    <property type="term" value="C:plasma membrane"/>
    <property type="evidence" value="ECO:0007669"/>
    <property type="project" value="UniProtKB-SubCell"/>
</dbReference>
<keyword evidence="5 7" id="KW-1133">Transmembrane helix</keyword>
<dbReference type="Proteomes" id="UP000543224">
    <property type="component" value="Unassembled WGS sequence"/>
</dbReference>
<evidence type="ECO:0000256" key="2">
    <source>
        <dbReference type="ARBA" id="ARBA00022448"/>
    </source>
</evidence>
<feature type="transmembrane region" description="Helical" evidence="7">
    <location>
        <begin position="116"/>
        <end position="137"/>
    </location>
</feature>
<dbReference type="EMBL" id="BLRX01000175">
    <property type="protein sequence ID" value="GFP25727.1"/>
    <property type="molecule type" value="Genomic_DNA"/>
</dbReference>
<protein>
    <submittedName>
        <fullName evidence="9">Multiple sugar transport system permease protein</fullName>
    </submittedName>
</protein>
<gene>
    <name evidence="9" type="ORF">HKBW3S25_01208</name>
</gene>
<accession>A0A6V8NZT8</accession>
<evidence type="ECO:0000256" key="3">
    <source>
        <dbReference type="ARBA" id="ARBA00022475"/>
    </source>
</evidence>
<name>A0A6V8NZT8_9ACTN</name>
<evidence type="ECO:0000313" key="9">
    <source>
        <dbReference type="EMBL" id="GFP25727.1"/>
    </source>
</evidence>
<dbReference type="InterPro" id="IPR035906">
    <property type="entry name" value="MetI-like_sf"/>
</dbReference>
<evidence type="ECO:0000256" key="4">
    <source>
        <dbReference type="ARBA" id="ARBA00022692"/>
    </source>
</evidence>
<proteinExistence type="inferred from homology"/>
<evidence type="ECO:0000256" key="6">
    <source>
        <dbReference type="ARBA" id="ARBA00023136"/>
    </source>
</evidence>
<evidence type="ECO:0000313" key="10">
    <source>
        <dbReference type="Proteomes" id="UP000543224"/>
    </source>
</evidence>
<dbReference type="CDD" id="cd06261">
    <property type="entry name" value="TM_PBP2"/>
    <property type="match status" value="1"/>
</dbReference>
<dbReference type="Gene3D" id="1.10.3720.10">
    <property type="entry name" value="MetI-like"/>
    <property type="match status" value="1"/>
</dbReference>
<comment type="subcellular location">
    <subcellularLocation>
        <location evidence="1 7">Cell membrane</location>
        <topology evidence="1 7">Multi-pass membrane protein</topology>
    </subcellularLocation>
</comment>
<feature type="transmembrane region" description="Helical" evidence="7">
    <location>
        <begin position="192"/>
        <end position="217"/>
    </location>
</feature>
<dbReference type="PANTHER" id="PTHR32243:SF18">
    <property type="entry name" value="INNER MEMBRANE ABC TRANSPORTER PERMEASE PROTEIN YCJP"/>
    <property type="match status" value="1"/>
</dbReference>
<dbReference type="AlphaFoldDB" id="A0A6V8NZT8"/>
<comment type="similarity">
    <text evidence="7">Belongs to the binding-protein-dependent transport system permease family.</text>
</comment>
<dbReference type="InterPro" id="IPR050901">
    <property type="entry name" value="BP-dep_ABC_trans_perm"/>
</dbReference>
<dbReference type="SUPFAM" id="SSF161098">
    <property type="entry name" value="MetI-like"/>
    <property type="match status" value="1"/>
</dbReference>
<feature type="transmembrane region" description="Helical" evidence="7">
    <location>
        <begin position="149"/>
        <end position="171"/>
    </location>
</feature>
<dbReference type="InterPro" id="IPR000515">
    <property type="entry name" value="MetI-like"/>
</dbReference>
<reference evidence="9 10" key="1">
    <citation type="journal article" date="2020" name="Front. Microbiol.">
        <title>Single-cell genomics of novel Actinobacteria with the Wood-Ljungdahl pathway discovered in a serpentinizing system.</title>
        <authorList>
            <person name="Merino N."/>
            <person name="Kawai M."/>
            <person name="Boyd E.S."/>
            <person name="Colman D.R."/>
            <person name="McGlynn S.E."/>
            <person name="Nealson K.H."/>
            <person name="Kurokawa K."/>
            <person name="Hongoh Y."/>
        </authorList>
    </citation>
    <scope>NUCLEOTIDE SEQUENCE [LARGE SCALE GENOMIC DNA]</scope>
    <source>
        <strain evidence="9 10">S25</strain>
    </source>
</reference>
<dbReference type="Pfam" id="PF00528">
    <property type="entry name" value="BPD_transp_1"/>
    <property type="match status" value="1"/>
</dbReference>
<feature type="domain" description="ABC transmembrane type-1" evidence="8">
    <location>
        <begin position="78"/>
        <end position="270"/>
    </location>
</feature>
<dbReference type="GO" id="GO:0055085">
    <property type="term" value="P:transmembrane transport"/>
    <property type="evidence" value="ECO:0007669"/>
    <property type="project" value="InterPro"/>
</dbReference>
<keyword evidence="3" id="KW-1003">Cell membrane</keyword>
<comment type="caution">
    <text evidence="9">The sequence shown here is derived from an EMBL/GenBank/DDBJ whole genome shotgun (WGS) entry which is preliminary data.</text>
</comment>
<feature type="transmembrane region" description="Helical" evidence="7">
    <location>
        <begin position="82"/>
        <end position="104"/>
    </location>
</feature>
<keyword evidence="6 7" id="KW-0472">Membrane</keyword>
<organism evidence="9 10">
    <name type="scientific">Candidatus Hakubella thermalkaliphila</name>
    <dbReference type="NCBI Taxonomy" id="2754717"/>
    <lineage>
        <taxon>Bacteria</taxon>
        <taxon>Bacillati</taxon>
        <taxon>Actinomycetota</taxon>
        <taxon>Actinomycetota incertae sedis</taxon>
        <taxon>Candidatus Hakubellales</taxon>
        <taxon>Candidatus Hakubellaceae</taxon>
        <taxon>Candidatus Hakubella</taxon>
    </lineage>
</organism>
<keyword evidence="2 7" id="KW-0813">Transport</keyword>
<evidence type="ECO:0000256" key="1">
    <source>
        <dbReference type="ARBA" id="ARBA00004651"/>
    </source>
</evidence>
<sequence>MVIMSHKRKLTTNVLLIVALIIIVVWAAFPIYWAVVVSIKPRIETFSVTYISVPFLQFRPTLRNWIEDLRHEEIRRSVLNSLVVSTSSAFLALFLGTLAGYALARFKFHTVKNKDLTVWFLSQRVLPPVVVVIPFFLIMKTFKLLDTHLALILAYTTFNLPFAVVIMRQMFKELPDEIEEAALVDGCTHFGVFFRVAIPLAAPAIAATFIICLAFAWNELLFALTLSSKDAVTLPVFIAGSQQSRGVAFWFAATRSLIAALPPTALALLIQPFIVRGLTFGAVKG</sequence>
<dbReference type="PROSITE" id="PS50928">
    <property type="entry name" value="ABC_TM1"/>
    <property type="match status" value="1"/>
</dbReference>
<keyword evidence="4 7" id="KW-0812">Transmembrane</keyword>
<dbReference type="PANTHER" id="PTHR32243">
    <property type="entry name" value="MALTOSE TRANSPORT SYSTEM PERMEASE-RELATED"/>
    <property type="match status" value="1"/>
</dbReference>
<keyword evidence="9" id="KW-0762">Sugar transport</keyword>
<evidence type="ECO:0000256" key="7">
    <source>
        <dbReference type="RuleBase" id="RU363032"/>
    </source>
</evidence>
<feature type="transmembrane region" description="Helical" evidence="7">
    <location>
        <begin position="12"/>
        <end position="35"/>
    </location>
</feature>
<feature type="transmembrane region" description="Helical" evidence="7">
    <location>
        <begin position="247"/>
        <end position="270"/>
    </location>
</feature>
<evidence type="ECO:0000256" key="5">
    <source>
        <dbReference type="ARBA" id="ARBA00022989"/>
    </source>
</evidence>
<evidence type="ECO:0000259" key="8">
    <source>
        <dbReference type="PROSITE" id="PS50928"/>
    </source>
</evidence>